<dbReference type="KEGG" id="cbae:COR50_04350"/>
<name>A0A291QRA0_9BACT</name>
<dbReference type="InterPro" id="IPR010287">
    <property type="entry name" value="DUF892_YciF-like"/>
</dbReference>
<reference evidence="1 2" key="1">
    <citation type="submission" date="2017-10" db="EMBL/GenBank/DDBJ databases">
        <title>Paenichitinophaga pekingensis gen. nov., sp. nov., isolated from activated sludge.</title>
        <authorList>
            <person name="Jin D."/>
            <person name="Kong X."/>
            <person name="Deng Y."/>
            <person name="Bai Z."/>
        </authorList>
    </citation>
    <scope>NUCLEOTIDE SEQUENCE [LARGE SCALE GENOMIC DNA]</scope>
    <source>
        <strain evidence="1 2">13</strain>
    </source>
</reference>
<dbReference type="InterPro" id="IPR009078">
    <property type="entry name" value="Ferritin-like_SF"/>
</dbReference>
<organism evidence="1 2">
    <name type="scientific">Chitinophaga caeni</name>
    <dbReference type="NCBI Taxonomy" id="2029983"/>
    <lineage>
        <taxon>Bacteria</taxon>
        <taxon>Pseudomonadati</taxon>
        <taxon>Bacteroidota</taxon>
        <taxon>Chitinophagia</taxon>
        <taxon>Chitinophagales</taxon>
        <taxon>Chitinophagaceae</taxon>
        <taxon>Chitinophaga</taxon>
    </lineage>
</organism>
<dbReference type="SUPFAM" id="SSF47240">
    <property type="entry name" value="Ferritin-like"/>
    <property type="match status" value="1"/>
</dbReference>
<dbReference type="PANTHER" id="PTHR30565:SF9">
    <property type="entry name" value="PROTEIN YCIF"/>
    <property type="match status" value="1"/>
</dbReference>
<dbReference type="EMBL" id="CP023777">
    <property type="protein sequence ID" value="ATL46467.1"/>
    <property type="molecule type" value="Genomic_DNA"/>
</dbReference>
<sequence length="181" mass="20387">MATGTKTRSNARSAQTEGLPNEKFQALFMAELKDIYWAEKHLYKFLQKIQKYISTHQLLMTVADHEAETAIHIERLEEVFALMDKKPSGQKCEAMAGLIHEAQDFIDDTDAMVRDAALIISLQKMEHYEIASYGSLRTLAAMMNKPRASDILGTTLLEEKDADSMLTNIAETSVNEEAVME</sequence>
<dbReference type="OrthoDB" id="9795056at2"/>
<dbReference type="RefSeq" id="WP_098192855.1">
    <property type="nucleotide sequence ID" value="NZ_CP023777.1"/>
</dbReference>
<evidence type="ECO:0000313" key="1">
    <source>
        <dbReference type="EMBL" id="ATL46467.1"/>
    </source>
</evidence>
<dbReference type="PANTHER" id="PTHR30565">
    <property type="entry name" value="PROTEIN YCIF"/>
    <property type="match status" value="1"/>
</dbReference>
<proteinExistence type="predicted"/>
<gene>
    <name evidence="1" type="ORF">COR50_04350</name>
</gene>
<dbReference type="InterPro" id="IPR047114">
    <property type="entry name" value="YciF"/>
</dbReference>
<dbReference type="InterPro" id="IPR012347">
    <property type="entry name" value="Ferritin-like"/>
</dbReference>
<dbReference type="Pfam" id="PF05974">
    <property type="entry name" value="DUF892"/>
    <property type="match status" value="1"/>
</dbReference>
<dbReference type="AlphaFoldDB" id="A0A291QRA0"/>
<accession>A0A291QRA0</accession>
<dbReference type="Gene3D" id="1.20.1260.10">
    <property type="match status" value="1"/>
</dbReference>
<dbReference type="Proteomes" id="UP000220133">
    <property type="component" value="Chromosome"/>
</dbReference>
<protein>
    <submittedName>
        <fullName evidence="1">Rubrerythrin family protein</fullName>
    </submittedName>
</protein>
<keyword evidence="2" id="KW-1185">Reference proteome</keyword>
<evidence type="ECO:0000313" key="2">
    <source>
        <dbReference type="Proteomes" id="UP000220133"/>
    </source>
</evidence>